<dbReference type="EMBL" id="VSRR010000864">
    <property type="protein sequence ID" value="MPC20361.1"/>
    <property type="molecule type" value="Genomic_DNA"/>
</dbReference>
<keyword evidence="2" id="KW-1185">Reference proteome</keyword>
<protein>
    <submittedName>
        <fullName evidence="1">Uncharacterized protein</fullName>
    </submittedName>
</protein>
<accession>A0A5B7DFW2</accession>
<dbReference type="AlphaFoldDB" id="A0A5B7DFW2"/>
<sequence length="140" mass="14470">MSSGLPPFLRGHCSFTVSRGQTDLHLPREGLACPVARPAGHGAGGGGAASPGVVDAVVERLAAPERVRVVKLEEVDASAGVGMGPGVHLLVAVPAVHWDDHRLCRASTLRLPASQPLHIIPLTCNTPSSPSMLIIPPLPH</sequence>
<name>A0A5B7DFW2_PORTR</name>
<reference evidence="1 2" key="1">
    <citation type="submission" date="2019-05" db="EMBL/GenBank/DDBJ databases">
        <title>Another draft genome of Portunus trituberculatus and its Hox gene families provides insights of decapod evolution.</title>
        <authorList>
            <person name="Jeong J.-H."/>
            <person name="Song I."/>
            <person name="Kim S."/>
            <person name="Choi T."/>
            <person name="Kim D."/>
            <person name="Ryu S."/>
            <person name="Kim W."/>
        </authorList>
    </citation>
    <scope>NUCLEOTIDE SEQUENCE [LARGE SCALE GENOMIC DNA]</scope>
    <source>
        <tissue evidence="1">Muscle</tissue>
    </source>
</reference>
<dbReference type="Proteomes" id="UP000324222">
    <property type="component" value="Unassembled WGS sequence"/>
</dbReference>
<gene>
    <name evidence="1" type="ORF">E2C01_013303</name>
</gene>
<evidence type="ECO:0000313" key="1">
    <source>
        <dbReference type="EMBL" id="MPC20361.1"/>
    </source>
</evidence>
<comment type="caution">
    <text evidence="1">The sequence shown here is derived from an EMBL/GenBank/DDBJ whole genome shotgun (WGS) entry which is preliminary data.</text>
</comment>
<organism evidence="1 2">
    <name type="scientific">Portunus trituberculatus</name>
    <name type="common">Swimming crab</name>
    <name type="synonym">Neptunus trituberculatus</name>
    <dbReference type="NCBI Taxonomy" id="210409"/>
    <lineage>
        <taxon>Eukaryota</taxon>
        <taxon>Metazoa</taxon>
        <taxon>Ecdysozoa</taxon>
        <taxon>Arthropoda</taxon>
        <taxon>Crustacea</taxon>
        <taxon>Multicrustacea</taxon>
        <taxon>Malacostraca</taxon>
        <taxon>Eumalacostraca</taxon>
        <taxon>Eucarida</taxon>
        <taxon>Decapoda</taxon>
        <taxon>Pleocyemata</taxon>
        <taxon>Brachyura</taxon>
        <taxon>Eubrachyura</taxon>
        <taxon>Portunoidea</taxon>
        <taxon>Portunidae</taxon>
        <taxon>Portuninae</taxon>
        <taxon>Portunus</taxon>
    </lineage>
</organism>
<proteinExistence type="predicted"/>
<evidence type="ECO:0000313" key="2">
    <source>
        <dbReference type="Proteomes" id="UP000324222"/>
    </source>
</evidence>